<reference evidence="9 10" key="1">
    <citation type="submission" date="2013-08" db="EMBL/GenBank/DDBJ databases">
        <authorList>
            <person name="Durkin A.S."/>
            <person name="Haft D.R."/>
            <person name="McCorrison J."/>
            <person name="Torralba M."/>
            <person name="Gillis M."/>
            <person name="Haft D.H."/>
            <person name="Methe B."/>
            <person name="Sutton G."/>
            <person name="Nelson K.E."/>
        </authorList>
    </citation>
    <scope>NUCLEOTIDE SEQUENCE [LARGE SCALE GENOMIC DNA]</scope>
    <source>
        <strain evidence="8 10">ATCC 35536</strain>
        <strain evidence="7 9">VPI DR56BR1116</strain>
    </source>
</reference>
<evidence type="ECO:0000313" key="8">
    <source>
        <dbReference type="EMBL" id="ERK04506.1"/>
    </source>
</evidence>
<comment type="cofactor">
    <cofactor evidence="1">
        <name>pyridoxal 5'-phosphate</name>
        <dbReference type="ChEBI" id="CHEBI:597326"/>
    </cofactor>
</comment>
<dbReference type="Gene3D" id="3.90.1150.10">
    <property type="entry name" value="Aspartate Aminotransferase, domain 1"/>
    <property type="match status" value="1"/>
</dbReference>
<organism evidence="7 9">
    <name type="scientific">Treponema socranskii subsp. socranskii VPI DR56BR1116 = ATCC 35536</name>
    <dbReference type="NCBI Taxonomy" id="1125725"/>
    <lineage>
        <taxon>Bacteria</taxon>
        <taxon>Pseudomonadati</taxon>
        <taxon>Spirochaetota</taxon>
        <taxon>Spirochaetia</taxon>
        <taxon>Spirochaetales</taxon>
        <taxon>Treponemataceae</taxon>
        <taxon>Treponema</taxon>
    </lineage>
</organism>
<dbReference type="GO" id="GO:0030170">
    <property type="term" value="F:pyridoxal phosphate binding"/>
    <property type="evidence" value="ECO:0007669"/>
    <property type="project" value="InterPro"/>
</dbReference>
<sequence length="394" mass="44431">MIYDFDAITDRAHTDSVKYDEAEKKFGTKDIIPLWIADMDFPTARPIIDAMAERNKNGIFGYTSRPDSYFESVRDWQAKRNGWTFDTALASFCPGVVPALAAIVDRFSGEGDDILFLTPVYSEFFSVTQNCGRNPLTVPLIQKDGGAVDIDFDAFEKALQKKPALFIFCHPHNPLGRVWKKSELQKIAELCIRYKVPIVSDEIHADLMLWGNKHIPLASISSEIAVHTITCTSATKTFNLAGLQASTIIFPDKAAKEKFDAFWHRIDVHRNNCFSVVAVEAAFRHGEEWLEQVLRYIEANMKYVKEYIDTNISSIKTYIPESTYLMWLDCRGLGFTGDELVEFMAKKAHLGLNDGRAFGAEAGYMRINVACPRSILTKALAQLKDAVEKNNRVS</sequence>
<dbReference type="Proteomes" id="UP000016412">
    <property type="component" value="Unassembled WGS sequence"/>
</dbReference>
<evidence type="ECO:0000256" key="3">
    <source>
        <dbReference type="ARBA" id="ARBA00022898"/>
    </source>
</evidence>
<dbReference type="PATRIC" id="fig|1125725.3.peg.663"/>
<evidence type="ECO:0000256" key="5">
    <source>
        <dbReference type="ARBA" id="ARBA00037974"/>
    </source>
</evidence>
<keyword evidence="10" id="KW-1185">Reference proteome</keyword>
<dbReference type="InterPro" id="IPR015422">
    <property type="entry name" value="PyrdxlP-dep_Trfase_small"/>
</dbReference>
<dbReference type="RefSeq" id="WP_021329648.1">
    <property type="nucleotide sequence ID" value="NZ_AUZJ01000013.1"/>
</dbReference>
<dbReference type="GO" id="GO:0047804">
    <property type="term" value="F:cysteine-S-conjugate beta-lyase activity"/>
    <property type="evidence" value="ECO:0007669"/>
    <property type="project" value="UniProtKB-EC"/>
</dbReference>
<comment type="caution">
    <text evidence="7">The sequence shown here is derived from an EMBL/GenBank/DDBJ whole genome shotgun (WGS) entry which is preliminary data.</text>
</comment>
<dbReference type="STRING" id="1125725.HMPREF1325_2215"/>
<dbReference type="Gene3D" id="3.40.640.10">
    <property type="entry name" value="Type I PLP-dependent aspartate aminotransferase-like (Major domain)"/>
    <property type="match status" value="1"/>
</dbReference>
<feature type="domain" description="Aminotransferase class I/classII large" evidence="6">
    <location>
        <begin position="30"/>
        <end position="381"/>
    </location>
</feature>
<dbReference type="EMBL" id="AUZJ01000013">
    <property type="protein sequence ID" value="ERF61346.1"/>
    <property type="molecule type" value="Genomic_DNA"/>
</dbReference>
<dbReference type="InterPro" id="IPR051798">
    <property type="entry name" value="Class-II_PLP-Dep_Aminotrans"/>
</dbReference>
<dbReference type="CDD" id="cd00609">
    <property type="entry name" value="AAT_like"/>
    <property type="match status" value="1"/>
</dbReference>
<evidence type="ECO:0000256" key="1">
    <source>
        <dbReference type="ARBA" id="ARBA00001933"/>
    </source>
</evidence>
<dbReference type="InterPro" id="IPR015421">
    <property type="entry name" value="PyrdxlP-dep_Trfase_major"/>
</dbReference>
<dbReference type="eggNOG" id="COG1168">
    <property type="taxonomic scope" value="Bacteria"/>
</dbReference>
<dbReference type="Pfam" id="PF00155">
    <property type="entry name" value="Aminotran_1_2"/>
    <property type="match status" value="1"/>
</dbReference>
<dbReference type="PANTHER" id="PTHR43525">
    <property type="entry name" value="PROTEIN MALY"/>
    <property type="match status" value="1"/>
</dbReference>
<dbReference type="AlphaFoldDB" id="U1FPC6"/>
<proteinExistence type="inferred from homology"/>
<dbReference type="InterPro" id="IPR027619">
    <property type="entry name" value="C-S_lyase_PatB-like"/>
</dbReference>
<dbReference type="SUPFAM" id="SSF53383">
    <property type="entry name" value="PLP-dependent transferases"/>
    <property type="match status" value="1"/>
</dbReference>
<dbReference type="Proteomes" id="UP000016646">
    <property type="component" value="Unassembled WGS sequence"/>
</dbReference>
<evidence type="ECO:0000256" key="2">
    <source>
        <dbReference type="ARBA" id="ARBA00012224"/>
    </source>
</evidence>
<keyword evidence="4 7" id="KW-0456">Lyase</keyword>
<comment type="similarity">
    <text evidence="5">Belongs to the class-II pyridoxal-phosphate-dependent aminotransferase family. MalY/PatB cystathionine beta-lyase subfamily.</text>
</comment>
<dbReference type="PANTHER" id="PTHR43525:SF1">
    <property type="entry name" value="PROTEIN MALY"/>
    <property type="match status" value="1"/>
</dbReference>
<name>U1FPC6_TRESO</name>
<accession>U1FPC6</accession>
<dbReference type="EC" id="4.4.1.13" evidence="2"/>
<protein>
    <recommendedName>
        <fullName evidence="2">cysteine-S-conjugate beta-lyase</fullName>
        <ecNumber evidence="2">4.4.1.13</ecNumber>
    </recommendedName>
</protein>
<gene>
    <name evidence="8" type="ORF">HMPREF0860_0740</name>
    <name evidence="7" type="ORF">HMPREF1325_2215</name>
</gene>
<dbReference type="InterPro" id="IPR004839">
    <property type="entry name" value="Aminotransferase_I/II_large"/>
</dbReference>
<evidence type="ECO:0000313" key="7">
    <source>
        <dbReference type="EMBL" id="ERF61346.1"/>
    </source>
</evidence>
<keyword evidence="3" id="KW-0663">Pyridoxal phosphate</keyword>
<dbReference type="InterPro" id="IPR015424">
    <property type="entry name" value="PyrdxlP-dep_Trfase"/>
</dbReference>
<dbReference type="EMBL" id="AVQI01000020">
    <property type="protein sequence ID" value="ERK04506.1"/>
    <property type="molecule type" value="Genomic_DNA"/>
</dbReference>
<evidence type="ECO:0000256" key="4">
    <source>
        <dbReference type="ARBA" id="ARBA00023239"/>
    </source>
</evidence>
<dbReference type="NCBIfam" id="TIGR04350">
    <property type="entry name" value="C_S_lyase_PatB"/>
    <property type="match status" value="1"/>
</dbReference>
<evidence type="ECO:0000313" key="10">
    <source>
        <dbReference type="Proteomes" id="UP000016646"/>
    </source>
</evidence>
<evidence type="ECO:0000313" key="9">
    <source>
        <dbReference type="Proteomes" id="UP000016412"/>
    </source>
</evidence>
<dbReference type="OrthoDB" id="367386at2"/>
<evidence type="ECO:0000259" key="6">
    <source>
        <dbReference type="Pfam" id="PF00155"/>
    </source>
</evidence>